<keyword evidence="8" id="KW-1015">Disulfide bond</keyword>
<feature type="domain" description="Calcineurin-like phosphoesterase" evidence="11">
    <location>
        <begin position="26"/>
        <end position="239"/>
    </location>
</feature>
<feature type="binding site" evidence="7">
    <location>
        <position position="238"/>
    </location>
    <ligand>
        <name>Fe cation</name>
        <dbReference type="ChEBI" id="CHEBI:24875"/>
        <label>1</label>
    </ligand>
</feature>
<feature type="disulfide bond" evidence="8">
    <location>
        <begin position="159"/>
        <end position="215"/>
    </location>
</feature>
<dbReference type="EC" id="3.1.3.2" evidence="2 6"/>
<feature type="chain" id="PRO_5002712542" description="Tartrate-resistant acid phosphatase type 5" evidence="10">
    <location>
        <begin position="21"/>
        <end position="320"/>
    </location>
</feature>
<keyword evidence="13" id="KW-1185">Reference proteome</keyword>
<dbReference type="HOGENOM" id="CLU_043332_1_0_1"/>
<dbReference type="InterPro" id="IPR051558">
    <property type="entry name" value="Metallophosphoesterase_PAP"/>
</dbReference>
<dbReference type="InterPro" id="IPR029052">
    <property type="entry name" value="Metallo-depent_PP-like"/>
</dbReference>
<dbReference type="PIRSF" id="PIRSF000898">
    <property type="entry name" value="Acid_Ptase_5"/>
    <property type="match status" value="1"/>
</dbReference>
<protein>
    <recommendedName>
        <fullName evidence="3 6">Tartrate-resistant acid phosphatase type 5</fullName>
        <ecNumber evidence="2 6">3.1.3.2</ecNumber>
    </recommendedName>
</protein>
<dbReference type="AlphaFoldDB" id="A7SBE6"/>
<dbReference type="InterPro" id="IPR024927">
    <property type="entry name" value="Acid_PPase"/>
</dbReference>
<feature type="binding site" evidence="7">
    <location>
        <position position="32"/>
    </location>
    <ligand>
        <name>Fe cation</name>
        <dbReference type="ChEBI" id="CHEBI:24875"/>
        <label>1</label>
    </ligand>
</feature>
<dbReference type="InterPro" id="IPR004843">
    <property type="entry name" value="Calcineurin-like_PHP"/>
</dbReference>
<keyword evidence="4 10" id="KW-0732">Signal</keyword>
<keyword evidence="7" id="KW-0479">Metal-binding</keyword>
<feature type="binding site" evidence="7">
    <location>
        <position position="73"/>
    </location>
    <ligand>
        <name>Fe cation</name>
        <dbReference type="ChEBI" id="CHEBI:24875"/>
        <label>1</label>
    </ligand>
</feature>
<feature type="binding site" evidence="7">
    <location>
        <position position="70"/>
    </location>
    <ligand>
        <name>Fe cation</name>
        <dbReference type="ChEBI" id="CHEBI:24875"/>
        <label>1</label>
    </ligand>
</feature>
<feature type="binding site" evidence="7">
    <location>
        <position position="70"/>
    </location>
    <ligand>
        <name>Fe cation</name>
        <dbReference type="ChEBI" id="CHEBI:24875"/>
        <label>2</label>
    </ligand>
</feature>
<keyword evidence="5 6" id="KW-0378">Hydrolase</keyword>
<evidence type="ECO:0000256" key="2">
    <source>
        <dbReference type="ARBA" id="ARBA00012646"/>
    </source>
</evidence>
<evidence type="ECO:0000256" key="8">
    <source>
        <dbReference type="PIRSR" id="PIRSR000898-2"/>
    </source>
</evidence>
<dbReference type="GO" id="GO:0003993">
    <property type="term" value="F:acid phosphatase activity"/>
    <property type="evidence" value="ECO:0000318"/>
    <property type="project" value="GO_Central"/>
</dbReference>
<feature type="binding site" evidence="7">
    <location>
        <position position="201"/>
    </location>
    <ligand>
        <name>Fe cation</name>
        <dbReference type="ChEBI" id="CHEBI:24875"/>
        <label>2</label>
    </ligand>
</feature>
<dbReference type="PhylomeDB" id="A7SBE6"/>
<dbReference type="Gene3D" id="3.60.21.10">
    <property type="match status" value="1"/>
</dbReference>
<feature type="binding site" evidence="7">
    <location>
        <position position="236"/>
    </location>
    <ligand>
        <name>Fe cation</name>
        <dbReference type="ChEBI" id="CHEBI:24875"/>
        <label>2</label>
    </ligand>
</feature>
<dbReference type="FunFam" id="3.60.21.10:FF:000062">
    <property type="entry name" value="Tartrate-resistant acid phosphatase type 5"/>
    <property type="match status" value="1"/>
</dbReference>
<comment type="catalytic activity">
    <reaction evidence="1 6">
        <text>a phosphate monoester + H2O = an alcohol + phosphate</text>
        <dbReference type="Rhea" id="RHEA:15017"/>
        <dbReference type="ChEBI" id="CHEBI:15377"/>
        <dbReference type="ChEBI" id="CHEBI:30879"/>
        <dbReference type="ChEBI" id="CHEBI:43474"/>
        <dbReference type="ChEBI" id="CHEBI:67140"/>
        <dbReference type="EC" id="3.1.3.2"/>
    </reaction>
</comment>
<reference evidence="12 13" key="1">
    <citation type="journal article" date="2007" name="Science">
        <title>Sea anemone genome reveals ancestral eumetazoan gene repertoire and genomic organization.</title>
        <authorList>
            <person name="Putnam N.H."/>
            <person name="Srivastava M."/>
            <person name="Hellsten U."/>
            <person name="Dirks B."/>
            <person name="Chapman J."/>
            <person name="Salamov A."/>
            <person name="Terry A."/>
            <person name="Shapiro H."/>
            <person name="Lindquist E."/>
            <person name="Kapitonov V.V."/>
            <person name="Jurka J."/>
            <person name="Genikhovich G."/>
            <person name="Grigoriev I.V."/>
            <person name="Lucas S.M."/>
            <person name="Steele R.E."/>
            <person name="Finnerty J.R."/>
            <person name="Technau U."/>
            <person name="Martindale M.Q."/>
            <person name="Rokhsar D.S."/>
        </authorList>
    </citation>
    <scope>NUCLEOTIDE SEQUENCE [LARGE SCALE GENOMIC DNA]</scope>
    <source>
        <strain evidence="13">CH2 X CH6</strain>
    </source>
</reference>
<dbReference type="STRING" id="45351.A7SBE6"/>
<dbReference type="eggNOG" id="KOG2679">
    <property type="taxonomic scope" value="Eukaryota"/>
</dbReference>
<keyword evidence="6 7" id="KW-0408">Iron</keyword>
<dbReference type="Pfam" id="PF00149">
    <property type="entry name" value="Metallophos"/>
    <property type="match status" value="1"/>
</dbReference>
<dbReference type="PANTHER" id="PTHR10161:SF14">
    <property type="entry name" value="TARTRATE-RESISTANT ACID PHOSPHATASE TYPE 5"/>
    <property type="match status" value="1"/>
</dbReference>
<dbReference type="CDD" id="cd07378">
    <property type="entry name" value="MPP_ACP5"/>
    <property type="match status" value="1"/>
</dbReference>
<name>A7SBE6_NEMVE</name>
<evidence type="ECO:0000256" key="4">
    <source>
        <dbReference type="ARBA" id="ARBA00022729"/>
    </source>
</evidence>
<dbReference type="GO" id="GO:0008198">
    <property type="term" value="F:ferrous iron binding"/>
    <property type="evidence" value="ECO:0000318"/>
    <property type="project" value="GO_Central"/>
</dbReference>
<evidence type="ECO:0000256" key="6">
    <source>
        <dbReference type="PIRNR" id="PIRNR000898"/>
    </source>
</evidence>
<dbReference type="OMA" id="QVPWYIV"/>
<evidence type="ECO:0000256" key="7">
    <source>
        <dbReference type="PIRSR" id="PIRSR000898-1"/>
    </source>
</evidence>
<comment type="cofactor">
    <cofactor evidence="7">
        <name>Fe cation</name>
        <dbReference type="ChEBI" id="CHEBI:24875"/>
    </cofactor>
    <text evidence="7">Binds 2 iron ions per subunit.</text>
</comment>
<dbReference type="Proteomes" id="UP000001593">
    <property type="component" value="Unassembled WGS sequence"/>
</dbReference>
<organism evidence="12 13">
    <name type="scientific">Nematostella vectensis</name>
    <name type="common">Starlet sea anemone</name>
    <dbReference type="NCBI Taxonomy" id="45351"/>
    <lineage>
        <taxon>Eukaryota</taxon>
        <taxon>Metazoa</taxon>
        <taxon>Cnidaria</taxon>
        <taxon>Anthozoa</taxon>
        <taxon>Hexacorallia</taxon>
        <taxon>Actiniaria</taxon>
        <taxon>Edwardsiidae</taxon>
        <taxon>Nematostella</taxon>
    </lineage>
</organism>
<gene>
    <name evidence="12" type="ORF">NEMVEDRAFT_v1g235218</name>
</gene>
<evidence type="ECO:0000256" key="5">
    <source>
        <dbReference type="ARBA" id="ARBA00022801"/>
    </source>
</evidence>
<proteinExistence type="predicted"/>
<feature type="binding site" evidence="7">
    <location>
        <position position="108"/>
    </location>
    <ligand>
        <name>Fe cation</name>
        <dbReference type="ChEBI" id="CHEBI:24875"/>
        <label>2</label>
    </ligand>
</feature>
<sequence length="320" mass="36163">MHFLSPLLFLFTAFFGCTSSVSDSVRFLAVGDWGGLEFLPYKTPVESSVANRMGKVADTIHAQFVVALGDNFYFHGVKDVDDKRFQETYEDVFTAKSLMVPWYVCAGNHDHYGNASAEIAYSQRSKRWNFPDFYYTRSWNIPGTSQEVQLVLLDTVLLCGNTKADHVLDRPQSPSAAEAQWQWLEKTLKESQAHYLLVGGHFPVWSIAEHGPTRCLVDRLKPLLEKYRVNAYLSGHDHNLQHLKEANSTVEYFVIGAGAYVEDNTQHKPSVPKGSSLFYWANQWHYGGFATVQASTSSMNITFVDAEGSSLYSRSLYPRN</sequence>
<evidence type="ECO:0000313" key="12">
    <source>
        <dbReference type="EMBL" id="EDO39012.1"/>
    </source>
</evidence>
<evidence type="ECO:0000259" key="11">
    <source>
        <dbReference type="Pfam" id="PF00149"/>
    </source>
</evidence>
<dbReference type="EMBL" id="DS469615">
    <property type="protein sequence ID" value="EDO39012.1"/>
    <property type="molecule type" value="Genomic_DNA"/>
</dbReference>
<feature type="signal peptide" evidence="10">
    <location>
        <begin position="1"/>
        <end position="20"/>
    </location>
</feature>
<evidence type="ECO:0000256" key="1">
    <source>
        <dbReference type="ARBA" id="ARBA00000032"/>
    </source>
</evidence>
<dbReference type="PANTHER" id="PTHR10161">
    <property type="entry name" value="TARTRATE-RESISTANT ACID PHOSPHATASE TYPE 5"/>
    <property type="match status" value="1"/>
</dbReference>
<evidence type="ECO:0000256" key="3">
    <source>
        <dbReference type="ARBA" id="ARBA00015822"/>
    </source>
</evidence>
<accession>A7SBE6</accession>
<dbReference type="GO" id="GO:0008199">
    <property type="term" value="F:ferric iron binding"/>
    <property type="evidence" value="ECO:0000318"/>
    <property type="project" value="GO_Central"/>
</dbReference>
<evidence type="ECO:0000256" key="9">
    <source>
        <dbReference type="PIRSR" id="PIRSR000898-3"/>
    </source>
</evidence>
<evidence type="ECO:0000313" key="13">
    <source>
        <dbReference type="Proteomes" id="UP000001593"/>
    </source>
</evidence>
<dbReference type="InParanoid" id="A7SBE6"/>
<feature type="glycosylation site" description="N-linked (GlcNAc...) asparagine" evidence="9">
    <location>
        <position position="114"/>
    </location>
</feature>
<dbReference type="SUPFAM" id="SSF56300">
    <property type="entry name" value="Metallo-dependent phosphatases"/>
    <property type="match status" value="1"/>
</dbReference>
<evidence type="ECO:0000256" key="10">
    <source>
        <dbReference type="SAM" id="SignalP"/>
    </source>
</evidence>